<evidence type="ECO:0000313" key="11">
    <source>
        <dbReference type="Proteomes" id="UP001447188"/>
    </source>
</evidence>
<keyword evidence="3" id="KW-0597">Phosphoprotein</keyword>
<comment type="caution">
    <text evidence="10">The sequence shown here is derived from an EMBL/GenBank/DDBJ whole genome shotgun (WGS) entry which is preliminary data.</text>
</comment>
<keyword evidence="4 10" id="KW-0808">Transferase</keyword>
<evidence type="ECO:0000256" key="4">
    <source>
        <dbReference type="ARBA" id="ARBA00022679"/>
    </source>
</evidence>
<keyword evidence="2" id="KW-0723">Serine/threonine-protein kinase</keyword>
<organism evidence="10 11">
    <name type="scientific">Discina gigas</name>
    <dbReference type="NCBI Taxonomy" id="1032678"/>
    <lineage>
        <taxon>Eukaryota</taxon>
        <taxon>Fungi</taxon>
        <taxon>Dikarya</taxon>
        <taxon>Ascomycota</taxon>
        <taxon>Pezizomycotina</taxon>
        <taxon>Pezizomycetes</taxon>
        <taxon>Pezizales</taxon>
        <taxon>Discinaceae</taxon>
        <taxon>Discina</taxon>
    </lineage>
</organism>
<evidence type="ECO:0000256" key="5">
    <source>
        <dbReference type="ARBA" id="ARBA00022777"/>
    </source>
</evidence>
<feature type="region of interest" description="Disordered" evidence="8">
    <location>
        <begin position="430"/>
        <end position="453"/>
    </location>
</feature>
<dbReference type="Proteomes" id="UP001447188">
    <property type="component" value="Unassembled WGS sequence"/>
</dbReference>
<evidence type="ECO:0000256" key="6">
    <source>
        <dbReference type="ARBA" id="ARBA00047899"/>
    </source>
</evidence>
<evidence type="ECO:0000259" key="9">
    <source>
        <dbReference type="Pfam" id="PF16797"/>
    </source>
</evidence>
<dbReference type="GO" id="GO:0004674">
    <property type="term" value="F:protein serine/threonine kinase activity"/>
    <property type="evidence" value="ECO:0007669"/>
    <property type="project" value="UniProtKB-EC"/>
</dbReference>
<dbReference type="Gene3D" id="3.30.310.220">
    <property type="entry name" value="Fungal kinase associated-1 domain"/>
    <property type="match status" value="1"/>
</dbReference>
<feature type="compositionally biased region" description="Polar residues" evidence="8">
    <location>
        <begin position="294"/>
        <end position="305"/>
    </location>
</feature>
<evidence type="ECO:0000256" key="2">
    <source>
        <dbReference type="ARBA" id="ARBA00022527"/>
    </source>
</evidence>
<sequence length="676" mass="75028">MSNSPSTYRSIKPSQSYKRHISFKYHHSRNARGGKPRLTVRNDADKGIWVDAEYHQDLDREDSPKFEQPKAALRPRKRRESASIAKRRSTVVIDGLVLDGGYSGTVQSLKNKTSFIRENEDAERRRMVSKELEEVCEKAFNGCSLGSSLTTSSTVKSIGYTADESTNSHSIACSSPSIQIPIQSLYTNTLSSTENNLPFDTPIRKRSDDINTLRISQDEKNDPEKGCLDDVIEHLDRLMDSASKLRSIDQLRAVSHGGIPLGLGDSPAMMKQYLDQEERDHQRYLIARATLRNVSTPNPHRTPTVNRHGHQSKQPMSTNIALEPAPLNFRPKSSLRSPVDETPRSETRNTIHAVNEALRFDAPMPTPELRLPVDQRGVQDDKSKAASGGNWNTKFVGTSEPVTIKAVHEPKKKRSFLDIFTGKKNVKTDKNKDKFEDGKNLKAPGTPGALGTPGAFGTFTHPSVDVLDTEKGTFGRRSGNALRRFVSRDAKMELGLANNASGESAGSNMALNSMLDGGNSLVSCFSPVGHLSDEEVGPVLESQNEFARVMNQRNWFQRVLNVKPASRIIHCSISALQCRKEILKLYKDWLKHGLIIVEDDRRGLVLRARVGSPNSLNIKEVSFVGEIRTHNGTRRTGTSLVQFTQEKGAASSFNRVLDEIVLACSLKGLLAQDEHN</sequence>
<feature type="compositionally biased region" description="Low complexity" evidence="8">
    <location>
        <begin position="443"/>
        <end position="453"/>
    </location>
</feature>
<evidence type="ECO:0000256" key="7">
    <source>
        <dbReference type="ARBA" id="ARBA00048679"/>
    </source>
</evidence>
<keyword evidence="5 10" id="KW-0418">Kinase</keyword>
<feature type="compositionally biased region" description="Basic residues" evidence="8">
    <location>
        <begin position="73"/>
        <end position="84"/>
    </location>
</feature>
<feature type="compositionally biased region" description="Basic and acidic residues" evidence="8">
    <location>
        <begin position="338"/>
        <end position="348"/>
    </location>
</feature>
<evidence type="ECO:0000256" key="8">
    <source>
        <dbReference type="SAM" id="MobiDB-lite"/>
    </source>
</evidence>
<feature type="region of interest" description="Disordered" evidence="8">
    <location>
        <begin position="294"/>
        <end position="315"/>
    </location>
</feature>
<gene>
    <name evidence="10" type="primary">GIN4_2</name>
    <name evidence="10" type="ORF">Q9L58_004238</name>
</gene>
<keyword evidence="11" id="KW-1185">Reference proteome</keyword>
<evidence type="ECO:0000256" key="3">
    <source>
        <dbReference type="ARBA" id="ARBA00022553"/>
    </source>
</evidence>
<feature type="domain" description="Fungal kinase associated-1" evidence="9">
    <location>
        <begin position="552"/>
        <end position="670"/>
    </location>
</feature>
<comment type="catalytic activity">
    <reaction evidence="6">
        <text>L-threonyl-[protein] + ATP = O-phospho-L-threonyl-[protein] + ADP + H(+)</text>
        <dbReference type="Rhea" id="RHEA:46608"/>
        <dbReference type="Rhea" id="RHEA-COMP:11060"/>
        <dbReference type="Rhea" id="RHEA-COMP:11605"/>
        <dbReference type="ChEBI" id="CHEBI:15378"/>
        <dbReference type="ChEBI" id="CHEBI:30013"/>
        <dbReference type="ChEBI" id="CHEBI:30616"/>
        <dbReference type="ChEBI" id="CHEBI:61977"/>
        <dbReference type="ChEBI" id="CHEBI:456216"/>
        <dbReference type="EC" id="2.7.11.1"/>
    </reaction>
</comment>
<comment type="catalytic activity">
    <reaction evidence="7">
        <text>L-seryl-[protein] + ATP = O-phospho-L-seryl-[protein] + ADP + H(+)</text>
        <dbReference type="Rhea" id="RHEA:17989"/>
        <dbReference type="Rhea" id="RHEA-COMP:9863"/>
        <dbReference type="Rhea" id="RHEA-COMP:11604"/>
        <dbReference type="ChEBI" id="CHEBI:15378"/>
        <dbReference type="ChEBI" id="CHEBI:29999"/>
        <dbReference type="ChEBI" id="CHEBI:30616"/>
        <dbReference type="ChEBI" id="CHEBI:83421"/>
        <dbReference type="ChEBI" id="CHEBI:456216"/>
        <dbReference type="EC" id="2.7.11.1"/>
    </reaction>
</comment>
<protein>
    <recommendedName>
        <fullName evidence="1">non-specific serine/threonine protein kinase</fullName>
        <ecNumber evidence="1">2.7.11.1</ecNumber>
    </recommendedName>
</protein>
<reference evidence="10 11" key="1">
    <citation type="submission" date="2024-02" db="EMBL/GenBank/DDBJ databases">
        <title>Discinaceae phylogenomics.</title>
        <authorList>
            <person name="Dirks A.C."/>
            <person name="James T.Y."/>
        </authorList>
    </citation>
    <scope>NUCLEOTIDE SEQUENCE [LARGE SCALE GENOMIC DNA]</scope>
    <source>
        <strain evidence="10 11">ACD0624</strain>
    </source>
</reference>
<proteinExistence type="predicted"/>
<accession>A0ABR3GLF5</accession>
<feature type="region of interest" description="Disordered" evidence="8">
    <location>
        <begin position="60"/>
        <end position="84"/>
    </location>
</feature>
<dbReference type="Pfam" id="PF16797">
    <property type="entry name" value="Fungal_KA1"/>
    <property type="match status" value="1"/>
</dbReference>
<evidence type="ECO:0000313" key="10">
    <source>
        <dbReference type="EMBL" id="KAL0636756.1"/>
    </source>
</evidence>
<feature type="compositionally biased region" description="Basic and acidic residues" evidence="8">
    <location>
        <begin position="430"/>
        <end position="440"/>
    </location>
</feature>
<evidence type="ECO:0000256" key="1">
    <source>
        <dbReference type="ARBA" id="ARBA00012513"/>
    </source>
</evidence>
<dbReference type="InterPro" id="IPR043024">
    <property type="entry name" value="KA1_sf_fungal"/>
</dbReference>
<dbReference type="InterPro" id="IPR031850">
    <property type="entry name" value="Fungal_KA1_dom"/>
</dbReference>
<feature type="region of interest" description="Disordered" evidence="8">
    <location>
        <begin position="328"/>
        <end position="348"/>
    </location>
</feature>
<name>A0ABR3GLF5_9PEZI</name>
<dbReference type="EC" id="2.7.11.1" evidence="1"/>
<dbReference type="EMBL" id="JBBBZM010000044">
    <property type="protein sequence ID" value="KAL0636756.1"/>
    <property type="molecule type" value="Genomic_DNA"/>
</dbReference>